<sequence length="158" mass="17915">MKWLRQGGSGDLRYISQRRHFWTDVVCLSIMLALLGVCLWQTAVASLKSENGPDVEGMKWQSLCFGCLLVLLMTIFLIWLTLSLRYHISSFTLWQMEHRELHIVPTAVPKRINKSNSRGQVQTAVSSHSTVTSTPYANKQSSNNTLDVCFDLLLTLIT</sequence>
<dbReference type="AlphaFoldDB" id="A0ABD2QJD3"/>
<dbReference type="PANTHER" id="PTHR46065:SF3">
    <property type="entry name" value="FI20425P1"/>
    <property type="match status" value="1"/>
</dbReference>
<keyword evidence="1" id="KW-1133">Transmembrane helix</keyword>
<name>A0ABD2QJD3_9PLAT</name>
<dbReference type="PANTHER" id="PTHR46065">
    <property type="entry name" value="E3 UBIQUITIN-PROTEIN LIGASE MARCH 2/3 FAMILY MEMBER"/>
    <property type="match status" value="1"/>
</dbReference>
<evidence type="ECO:0000313" key="2">
    <source>
        <dbReference type="EMBL" id="KAL3318851.1"/>
    </source>
</evidence>
<dbReference type="Proteomes" id="UP001626550">
    <property type="component" value="Unassembled WGS sequence"/>
</dbReference>
<proteinExistence type="predicted"/>
<organism evidence="2 3">
    <name type="scientific">Cichlidogyrus casuarinus</name>
    <dbReference type="NCBI Taxonomy" id="1844966"/>
    <lineage>
        <taxon>Eukaryota</taxon>
        <taxon>Metazoa</taxon>
        <taxon>Spiralia</taxon>
        <taxon>Lophotrochozoa</taxon>
        <taxon>Platyhelminthes</taxon>
        <taxon>Monogenea</taxon>
        <taxon>Monopisthocotylea</taxon>
        <taxon>Dactylogyridea</taxon>
        <taxon>Ancyrocephalidae</taxon>
        <taxon>Cichlidogyrus</taxon>
    </lineage>
</organism>
<dbReference type="EMBL" id="JBJKFK010000196">
    <property type="protein sequence ID" value="KAL3318851.1"/>
    <property type="molecule type" value="Genomic_DNA"/>
</dbReference>
<keyword evidence="1" id="KW-0812">Transmembrane</keyword>
<protein>
    <submittedName>
        <fullName evidence="2">Uncharacterized protein</fullName>
    </submittedName>
</protein>
<comment type="caution">
    <text evidence="2">The sequence shown here is derived from an EMBL/GenBank/DDBJ whole genome shotgun (WGS) entry which is preliminary data.</text>
</comment>
<evidence type="ECO:0000313" key="3">
    <source>
        <dbReference type="Proteomes" id="UP001626550"/>
    </source>
</evidence>
<keyword evidence="1" id="KW-0472">Membrane</keyword>
<accession>A0ABD2QJD3</accession>
<evidence type="ECO:0000256" key="1">
    <source>
        <dbReference type="SAM" id="Phobius"/>
    </source>
</evidence>
<reference evidence="2 3" key="1">
    <citation type="submission" date="2024-11" db="EMBL/GenBank/DDBJ databases">
        <title>Adaptive evolution of stress response genes in parasites aligns with host niche diversity.</title>
        <authorList>
            <person name="Hahn C."/>
            <person name="Resl P."/>
        </authorList>
    </citation>
    <scope>NUCLEOTIDE SEQUENCE [LARGE SCALE GENOMIC DNA]</scope>
    <source>
        <strain evidence="2">EGGRZ-B1_66</strain>
        <tissue evidence="2">Body</tissue>
    </source>
</reference>
<feature type="transmembrane region" description="Helical" evidence="1">
    <location>
        <begin position="21"/>
        <end position="40"/>
    </location>
</feature>
<gene>
    <name evidence="2" type="ORF">Ciccas_002480</name>
</gene>
<keyword evidence="3" id="KW-1185">Reference proteome</keyword>
<feature type="transmembrane region" description="Helical" evidence="1">
    <location>
        <begin position="60"/>
        <end position="82"/>
    </location>
</feature>